<organism evidence="1 2">
    <name type="scientific">Sphingobacterium allocomposti</name>
    <dbReference type="NCBI Taxonomy" id="415956"/>
    <lineage>
        <taxon>Bacteria</taxon>
        <taxon>Pseudomonadati</taxon>
        <taxon>Bacteroidota</taxon>
        <taxon>Sphingobacteriia</taxon>
        <taxon>Sphingobacteriales</taxon>
        <taxon>Sphingobacteriaceae</taxon>
        <taxon>Sphingobacterium</taxon>
    </lineage>
</organism>
<accession>A0A5S5D2Q7</accession>
<gene>
    <name evidence="1" type="ORF">BC792_12737</name>
</gene>
<comment type="caution">
    <text evidence="1">The sequence shown here is derived from an EMBL/GenBank/DDBJ whole genome shotgun (WGS) entry which is preliminary data.</text>
</comment>
<name>A0A5S5D2Q7_9SPHI</name>
<dbReference type="AlphaFoldDB" id="A0A5S5D2Q7"/>
<evidence type="ECO:0000313" key="1">
    <source>
        <dbReference type="EMBL" id="TYP89436.1"/>
    </source>
</evidence>
<dbReference type="EMBL" id="VNHX01000027">
    <property type="protein sequence ID" value="TYP89436.1"/>
    <property type="molecule type" value="Genomic_DNA"/>
</dbReference>
<keyword evidence="2" id="KW-1185">Reference proteome</keyword>
<evidence type="ECO:0000313" key="2">
    <source>
        <dbReference type="Proteomes" id="UP000325105"/>
    </source>
</evidence>
<protein>
    <submittedName>
        <fullName evidence="1">Uncharacterized protein</fullName>
    </submittedName>
</protein>
<proteinExistence type="predicted"/>
<dbReference type="RefSeq" id="WP_148910032.1">
    <property type="nucleotide sequence ID" value="NZ_VNHX01000027.1"/>
</dbReference>
<reference evidence="1 2" key="1">
    <citation type="submission" date="2019-07" db="EMBL/GenBank/DDBJ databases">
        <title>Genomic Encyclopedia of Archaeal and Bacterial Type Strains, Phase II (KMG-II): from individual species to whole genera.</title>
        <authorList>
            <person name="Goeker M."/>
        </authorList>
    </citation>
    <scope>NUCLEOTIDE SEQUENCE [LARGE SCALE GENOMIC DNA]</scope>
    <source>
        <strain evidence="1 2">DSM 18850</strain>
    </source>
</reference>
<dbReference type="Proteomes" id="UP000325105">
    <property type="component" value="Unassembled WGS sequence"/>
</dbReference>
<sequence>MDIFYRGINGEFNINDVSIELASDFDDILYEANDQFGESGSYDYDEDALNRYFEANGMPYEAKNGKFIAFGVNAVDDIDLATDFTACPNATKIVKFEGRYIGRNLCDDGDIVKITRVLEIIDIV</sequence>